<dbReference type="OrthoDB" id="6359943at2759"/>
<evidence type="ECO:0000313" key="3">
    <source>
        <dbReference type="Proteomes" id="UP000001876"/>
    </source>
</evidence>
<keyword evidence="1" id="KW-1133">Transmembrane helix</keyword>
<dbReference type="AlphaFoldDB" id="C1N917"/>
<evidence type="ECO:0000256" key="1">
    <source>
        <dbReference type="SAM" id="Phobius"/>
    </source>
</evidence>
<keyword evidence="1" id="KW-0472">Membrane</keyword>
<proteinExistence type="predicted"/>
<reference evidence="2 3" key="1">
    <citation type="journal article" date="2009" name="Science">
        <title>Green evolution and dynamic adaptations revealed by genomes of the marine picoeukaryotes Micromonas.</title>
        <authorList>
            <person name="Worden A.Z."/>
            <person name="Lee J.H."/>
            <person name="Mock T."/>
            <person name="Rouze P."/>
            <person name="Simmons M.P."/>
            <person name="Aerts A.L."/>
            <person name="Allen A.E."/>
            <person name="Cuvelier M.L."/>
            <person name="Derelle E."/>
            <person name="Everett M.V."/>
            <person name="Foulon E."/>
            <person name="Grimwood J."/>
            <person name="Gundlach H."/>
            <person name="Henrissat B."/>
            <person name="Napoli C."/>
            <person name="McDonald S.M."/>
            <person name="Parker M.S."/>
            <person name="Rombauts S."/>
            <person name="Salamov A."/>
            <person name="Von Dassow P."/>
            <person name="Badger J.H."/>
            <person name="Coutinho P.M."/>
            <person name="Demir E."/>
            <person name="Dubchak I."/>
            <person name="Gentemann C."/>
            <person name="Eikrem W."/>
            <person name="Gready J.E."/>
            <person name="John U."/>
            <person name="Lanier W."/>
            <person name="Lindquist E.A."/>
            <person name="Lucas S."/>
            <person name="Mayer K.F."/>
            <person name="Moreau H."/>
            <person name="Not F."/>
            <person name="Otillar R."/>
            <person name="Panaud O."/>
            <person name="Pangilinan J."/>
            <person name="Paulsen I."/>
            <person name="Piegu B."/>
            <person name="Poliakov A."/>
            <person name="Robbens S."/>
            <person name="Schmutz J."/>
            <person name="Toulza E."/>
            <person name="Wyss T."/>
            <person name="Zelensky A."/>
            <person name="Zhou K."/>
            <person name="Armbrust E.V."/>
            <person name="Bhattacharya D."/>
            <person name="Goodenough U.W."/>
            <person name="Van de Peer Y."/>
            <person name="Grigoriev I.V."/>
        </authorList>
    </citation>
    <scope>NUCLEOTIDE SEQUENCE [LARGE SCALE GENOMIC DNA]</scope>
    <source>
        <strain evidence="2 3">CCMP1545</strain>
    </source>
</reference>
<dbReference type="EMBL" id="GG663751">
    <property type="protein sequence ID" value="EEH51442.1"/>
    <property type="molecule type" value="Genomic_DNA"/>
</dbReference>
<sequence>MGFNCFARFCLPWRSNLTFGLASLALTTFYFVRYMQYALRASERGILDEGVFGFNDVVRTGLFMAVTHFYAMVGGSHVRSISHWSPYDPVGAVNAIP</sequence>
<feature type="transmembrane region" description="Helical" evidence="1">
    <location>
        <begin position="17"/>
        <end position="35"/>
    </location>
</feature>
<dbReference type="GeneID" id="9689978"/>
<accession>C1N917</accession>
<protein>
    <submittedName>
        <fullName evidence="2">Predicted protein</fullName>
    </submittedName>
</protein>
<evidence type="ECO:0000313" key="2">
    <source>
        <dbReference type="EMBL" id="EEH51442.1"/>
    </source>
</evidence>
<keyword evidence="3" id="KW-1185">Reference proteome</keyword>
<organism evidence="3">
    <name type="scientific">Micromonas pusilla (strain CCMP1545)</name>
    <name type="common">Picoplanktonic green alga</name>
    <dbReference type="NCBI Taxonomy" id="564608"/>
    <lineage>
        <taxon>Eukaryota</taxon>
        <taxon>Viridiplantae</taxon>
        <taxon>Chlorophyta</taxon>
        <taxon>Mamiellophyceae</taxon>
        <taxon>Mamiellales</taxon>
        <taxon>Mamiellaceae</taxon>
        <taxon>Micromonas</taxon>
    </lineage>
</organism>
<name>C1N917_MICPC</name>
<dbReference type="RefSeq" id="XP_003064537.1">
    <property type="nucleotide sequence ID" value="XM_003064491.1"/>
</dbReference>
<dbReference type="KEGG" id="mpp:MICPUCDRAFT_54327"/>
<gene>
    <name evidence="2" type="ORF">MICPUCDRAFT_54327</name>
</gene>
<dbReference type="Proteomes" id="UP000001876">
    <property type="component" value="Unassembled WGS sequence"/>
</dbReference>
<keyword evidence="1" id="KW-0812">Transmembrane</keyword>